<dbReference type="Proteomes" id="UP000292445">
    <property type="component" value="Unassembled WGS sequence"/>
</dbReference>
<dbReference type="PANTHER" id="PTHR13789">
    <property type="entry name" value="MONOOXYGENASE"/>
    <property type="match status" value="1"/>
</dbReference>
<name>A0A4Q7NKV0_9BURK</name>
<dbReference type="Gene3D" id="3.50.50.60">
    <property type="entry name" value="FAD/NAD(P)-binding domain"/>
    <property type="match status" value="1"/>
</dbReference>
<evidence type="ECO:0000256" key="3">
    <source>
        <dbReference type="ARBA" id="ARBA00022827"/>
    </source>
</evidence>
<sequence length="421" mass="46322">MKAPHDQPRILIAGAGIGGLTTALALRRLGFRHVEVLEQTAVLKEVGAGIQLGPNAVKVLHDLGIAPALEAVAVAPLATRSRDWASGRTIRDFPLGPECAQRYGAPYYHVHRADLHNALIDAYGRENVRLAQRVKTYAQDAAGVSVVLESGETVEGDVLVGADGVHSVVRGQLLEGQDPRFTGLLAWRGMADADRARHLGIEKNVNAWWGPHRHFVNYYVSAGRRINWIGIVPAGQWRLESWSARGDKAEVLKEFDGWHPIVRGLIEATDDVFKWALYDRDPWPVWTRGRVTLLGDAAHPMVPFLSQGGSQSIEDGLVLALCLAGLPHDPAAALKTYEELRTGRTARVQLGSREAGRMFHQTDPLKKFMRNLKFRWAALTNSQEKWRRVDWLYSYDCREAVAAKLGAVSASVPAPTADSIA</sequence>
<dbReference type="PANTHER" id="PTHR13789:SF318">
    <property type="entry name" value="GERANYLGERANYL DIPHOSPHATE REDUCTASE"/>
    <property type="match status" value="1"/>
</dbReference>
<evidence type="ECO:0000256" key="5">
    <source>
        <dbReference type="ARBA" id="ARBA00023033"/>
    </source>
</evidence>
<dbReference type="RefSeq" id="WP_130356422.1">
    <property type="nucleotide sequence ID" value="NZ_SGXC01000001.1"/>
</dbReference>
<dbReference type="GO" id="GO:0004497">
    <property type="term" value="F:monooxygenase activity"/>
    <property type="evidence" value="ECO:0007669"/>
    <property type="project" value="UniProtKB-KW"/>
</dbReference>
<keyword evidence="8" id="KW-1185">Reference proteome</keyword>
<dbReference type="GO" id="GO:0071949">
    <property type="term" value="F:FAD binding"/>
    <property type="evidence" value="ECO:0007669"/>
    <property type="project" value="InterPro"/>
</dbReference>
<organism evidence="7 8">
    <name type="scientific">Pigmentiphaga kullae</name>
    <dbReference type="NCBI Taxonomy" id="151784"/>
    <lineage>
        <taxon>Bacteria</taxon>
        <taxon>Pseudomonadati</taxon>
        <taxon>Pseudomonadota</taxon>
        <taxon>Betaproteobacteria</taxon>
        <taxon>Burkholderiales</taxon>
        <taxon>Alcaligenaceae</taxon>
        <taxon>Pigmentiphaga</taxon>
    </lineage>
</organism>
<keyword evidence="3" id="KW-0274">FAD</keyword>
<keyword evidence="5" id="KW-0503">Monooxygenase</keyword>
<evidence type="ECO:0000256" key="1">
    <source>
        <dbReference type="ARBA" id="ARBA00001974"/>
    </source>
</evidence>
<keyword evidence="2" id="KW-0285">Flavoprotein</keyword>
<dbReference type="SUPFAM" id="SSF54373">
    <property type="entry name" value="FAD-linked reductases, C-terminal domain"/>
    <property type="match status" value="1"/>
</dbReference>
<proteinExistence type="predicted"/>
<keyword evidence="4" id="KW-0560">Oxidoreductase</keyword>
<comment type="caution">
    <text evidence="7">The sequence shown here is derived from an EMBL/GenBank/DDBJ whole genome shotgun (WGS) entry which is preliminary data.</text>
</comment>
<protein>
    <submittedName>
        <fullName evidence="7">Salicylate hydroxylase</fullName>
    </submittedName>
</protein>
<evidence type="ECO:0000256" key="2">
    <source>
        <dbReference type="ARBA" id="ARBA00022630"/>
    </source>
</evidence>
<dbReference type="AlphaFoldDB" id="A0A4Q7NKV0"/>
<dbReference type="PRINTS" id="PR00420">
    <property type="entry name" value="RNGMNOXGNASE"/>
</dbReference>
<dbReference type="SUPFAM" id="SSF51905">
    <property type="entry name" value="FAD/NAD(P)-binding domain"/>
    <property type="match status" value="1"/>
</dbReference>
<dbReference type="EMBL" id="SGXC01000001">
    <property type="protein sequence ID" value="RZS85160.1"/>
    <property type="molecule type" value="Genomic_DNA"/>
</dbReference>
<evidence type="ECO:0000313" key="7">
    <source>
        <dbReference type="EMBL" id="RZS85160.1"/>
    </source>
</evidence>
<accession>A0A4Q7NKV0</accession>
<dbReference type="InterPro" id="IPR036188">
    <property type="entry name" value="FAD/NAD-bd_sf"/>
</dbReference>
<feature type="domain" description="FAD-binding" evidence="6">
    <location>
        <begin position="10"/>
        <end position="347"/>
    </location>
</feature>
<gene>
    <name evidence="7" type="ORF">EV675_1183</name>
</gene>
<dbReference type="OrthoDB" id="5487740at2"/>
<evidence type="ECO:0000259" key="6">
    <source>
        <dbReference type="Pfam" id="PF01494"/>
    </source>
</evidence>
<evidence type="ECO:0000256" key="4">
    <source>
        <dbReference type="ARBA" id="ARBA00023002"/>
    </source>
</evidence>
<comment type="cofactor">
    <cofactor evidence="1">
        <name>FAD</name>
        <dbReference type="ChEBI" id="CHEBI:57692"/>
    </cofactor>
</comment>
<dbReference type="Pfam" id="PF01494">
    <property type="entry name" value="FAD_binding_3"/>
    <property type="match status" value="1"/>
</dbReference>
<evidence type="ECO:0000313" key="8">
    <source>
        <dbReference type="Proteomes" id="UP000292445"/>
    </source>
</evidence>
<dbReference type="InterPro" id="IPR050493">
    <property type="entry name" value="FAD-dep_Monooxygenase_BioMet"/>
</dbReference>
<reference evidence="7 8" key="1">
    <citation type="submission" date="2019-02" db="EMBL/GenBank/DDBJ databases">
        <title>Genomic Encyclopedia of Type Strains, Phase IV (KMG-IV): sequencing the most valuable type-strain genomes for metagenomic binning, comparative biology and taxonomic classification.</title>
        <authorList>
            <person name="Goeker M."/>
        </authorList>
    </citation>
    <scope>NUCLEOTIDE SEQUENCE [LARGE SCALE GENOMIC DNA]</scope>
    <source>
        <strain evidence="7 8">K24</strain>
    </source>
</reference>
<dbReference type="InterPro" id="IPR002938">
    <property type="entry name" value="FAD-bd"/>
</dbReference>